<dbReference type="PANTHER" id="PTHR21064">
    <property type="entry name" value="AMINOGLYCOSIDE PHOSPHOTRANSFERASE DOMAIN-CONTAINING PROTEIN-RELATED"/>
    <property type="match status" value="1"/>
</dbReference>
<accession>A0ABU1WKF1</accession>
<dbReference type="SUPFAM" id="SSF56112">
    <property type="entry name" value="Protein kinase-like (PK-like)"/>
    <property type="match status" value="1"/>
</dbReference>
<reference evidence="3 4" key="1">
    <citation type="submission" date="2023-07" db="EMBL/GenBank/DDBJ databases">
        <title>Sorghum-associated microbial communities from plants grown in Nebraska, USA.</title>
        <authorList>
            <person name="Schachtman D."/>
        </authorList>
    </citation>
    <scope>NUCLEOTIDE SEQUENCE [LARGE SCALE GENOMIC DNA]</scope>
    <source>
        <strain evidence="3 4">4249</strain>
    </source>
</reference>
<feature type="domain" description="Aminoglycoside phosphotransferase" evidence="2">
    <location>
        <begin position="26"/>
        <end position="265"/>
    </location>
</feature>
<dbReference type="Gene3D" id="3.90.1200.10">
    <property type="match status" value="1"/>
</dbReference>
<name>A0ABU1WKF1_9BURK</name>
<dbReference type="InterPro" id="IPR011009">
    <property type="entry name" value="Kinase-like_dom_sf"/>
</dbReference>
<evidence type="ECO:0000313" key="4">
    <source>
        <dbReference type="Proteomes" id="UP001265700"/>
    </source>
</evidence>
<evidence type="ECO:0000259" key="2">
    <source>
        <dbReference type="Pfam" id="PF01636"/>
    </source>
</evidence>
<dbReference type="Proteomes" id="UP001265700">
    <property type="component" value="Unassembled WGS sequence"/>
</dbReference>
<gene>
    <name evidence="3" type="ORF">J2W49_001719</name>
</gene>
<dbReference type="Gene3D" id="3.30.200.20">
    <property type="entry name" value="Phosphorylase Kinase, domain 1"/>
    <property type="match status" value="1"/>
</dbReference>
<comment type="caution">
    <text evidence="3">The sequence shown here is derived from an EMBL/GenBank/DDBJ whole genome shotgun (WGS) entry which is preliminary data.</text>
</comment>
<keyword evidence="3" id="KW-0808">Transferase</keyword>
<dbReference type="EMBL" id="JAVDWU010000003">
    <property type="protein sequence ID" value="MDR7149764.1"/>
    <property type="molecule type" value="Genomic_DNA"/>
</dbReference>
<comment type="similarity">
    <text evidence="1">Belongs to the pseudomonas-type ThrB family.</text>
</comment>
<dbReference type="InterPro" id="IPR050249">
    <property type="entry name" value="Pseudomonas-type_ThrB"/>
</dbReference>
<organism evidence="3 4">
    <name type="scientific">Hydrogenophaga palleronii</name>
    <dbReference type="NCBI Taxonomy" id="65655"/>
    <lineage>
        <taxon>Bacteria</taxon>
        <taxon>Pseudomonadati</taxon>
        <taxon>Pseudomonadota</taxon>
        <taxon>Betaproteobacteria</taxon>
        <taxon>Burkholderiales</taxon>
        <taxon>Comamonadaceae</taxon>
        <taxon>Hydrogenophaga</taxon>
    </lineage>
</organism>
<dbReference type="GO" id="GO:0016301">
    <property type="term" value="F:kinase activity"/>
    <property type="evidence" value="ECO:0007669"/>
    <property type="project" value="UniProtKB-KW"/>
</dbReference>
<dbReference type="PANTHER" id="PTHR21064:SF6">
    <property type="entry name" value="AMINOGLYCOSIDE PHOSPHOTRANSFERASE DOMAIN-CONTAINING PROTEIN"/>
    <property type="match status" value="1"/>
</dbReference>
<dbReference type="InterPro" id="IPR002575">
    <property type="entry name" value="Aminoglycoside_PTrfase"/>
</dbReference>
<proteinExistence type="inferred from homology"/>
<dbReference type="RefSeq" id="WP_310314343.1">
    <property type="nucleotide sequence ID" value="NZ_JAVDWU010000003.1"/>
</dbReference>
<keyword evidence="3" id="KW-0418">Kinase</keyword>
<keyword evidence="4" id="KW-1185">Reference proteome</keyword>
<sequence length="318" mass="35199">MEDAAWLALAREAASRWPLSVERIELAARRENKVFRLITVTGQHFALRVHRAGYRSDAELASELAWMQALSRGGLAVPAPLASLEGRMLEAVKGQRVSMLSWLAGVPLGRSGTPLNIASREGVFRALGQTLARLHNLSDAWSPPPGFTRPQWGLDGLLGPQPLWGSFWAHPRLEAVQRRTLERARAAAIDALGGWMPALDFGLIHADAVRENVLIDQGRIQLIDFDDCAYGFRLFDLATALLRNRAEPDYPALEAALCEGYRSLRVIDTGQLQLFLMLRALTYIGWIVPRMDEEGGVERSARFVATGIELAEAWLGSR</sequence>
<evidence type="ECO:0000313" key="3">
    <source>
        <dbReference type="EMBL" id="MDR7149764.1"/>
    </source>
</evidence>
<evidence type="ECO:0000256" key="1">
    <source>
        <dbReference type="ARBA" id="ARBA00038240"/>
    </source>
</evidence>
<protein>
    <submittedName>
        <fullName evidence="3">Ser/Thr protein kinase RdoA (MazF antagonist)</fullName>
    </submittedName>
</protein>
<dbReference type="Pfam" id="PF01636">
    <property type="entry name" value="APH"/>
    <property type="match status" value="1"/>
</dbReference>